<proteinExistence type="predicted"/>
<gene>
    <name evidence="2" type="ORF">HAHE_01720</name>
</gene>
<evidence type="ECO:0000313" key="2">
    <source>
        <dbReference type="EMBL" id="BCX46264.1"/>
    </source>
</evidence>
<organism evidence="2 3">
    <name type="scientific">Haloferula helveola</name>
    <dbReference type="NCBI Taxonomy" id="490095"/>
    <lineage>
        <taxon>Bacteria</taxon>
        <taxon>Pseudomonadati</taxon>
        <taxon>Verrucomicrobiota</taxon>
        <taxon>Verrucomicrobiia</taxon>
        <taxon>Verrucomicrobiales</taxon>
        <taxon>Verrucomicrobiaceae</taxon>
        <taxon>Haloferula</taxon>
    </lineage>
</organism>
<sequence length="93" mass="10507">MFWAEDDERSVTTESDSIPTTSSDRSSINETVTINANPRGPRRVKRRRKRSLVRLTAKISHDYSLSKPKGYAMGPNPPPICVFQTLKYATIPL</sequence>
<feature type="compositionally biased region" description="Polar residues" evidence="1">
    <location>
        <begin position="12"/>
        <end position="36"/>
    </location>
</feature>
<feature type="region of interest" description="Disordered" evidence="1">
    <location>
        <begin position="1"/>
        <end position="50"/>
    </location>
</feature>
<dbReference type="EMBL" id="AP024702">
    <property type="protein sequence ID" value="BCX46264.1"/>
    <property type="molecule type" value="Genomic_DNA"/>
</dbReference>
<evidence type="ECO:0000256" key="1">
    <source>
        <dbReference type="SAM" id="MobiDB-lite"/>
    </source>
</evidence>
<dbReference type="Proteomes" id="UP001374893">
    <property type="component" value="Chromosome"/>
</dbReference>
<accession>A0ABM7REZ3</accession>
<name>A0ABM7REZ3_9BACT</name>
<reference evidence="2 3" key="1">
    <citation type="submission" date="2021-06" db="EMBL/GenBank/DDBJ databases">
        <title>Complete genome of Haloferula helveola possessing various polysaccharide degrading enzymes.</title>
        <authorList>
            <person name="Takami H."/>
            <person name="Huang C."/>
            <person name="Hamasaki K."/>
        </authorList>
    </citation>
    <scope>NUCLEOTIDE SEQUENCE [LARGE SCALE GENOMIC DNA]</scope>
    <source>
        <strain evidence="2 3">CN-1</strain>
    </source>
</reference>
<feature type="compositionally biased region" description="Basic residues" evidence="1">
    <location>
        <begin position="40"/>
        <end position="50"/>
    </location>
</feature>
<keyword evidence="3" id="KW-1185">Reference proteome</keyword>
<protein>
    <submittedName>
        <fullName evidence="2">Uncharacterized protein</fullName>
    </submittedName>
</protein>
<evidence type="ECO:0000313" key="3">
    <source>
        <dbReference type="Proteomes" id="UP001374893"/>
    </source>
</evidence>